<name>A0A485KFA8_9STRA</name>
<feature type="chain" id="PRO_5036116026" evidence="2">
    <location>
        <begin position="22"/>
        <end position="172"/>
    </location>
</feature>
<protein>
    <submittedName>
        <fullName evidence="4">Aste57867_5970 protein</fullName>
    </submittedName>
</protein>
<keyword evidence="2" id="KW-0732">Signal</keyword>
<evidence type="ECO:0000256" key="2">
    <source>
        <dbReference type="SAM" id="SignalP"/>
    </source>
</evidence>
<dbReference type="EMBL" id="CAADRA010002281">
    <property type="protein sequence ID" value="VFT82987.1"/>
    <property type="molecule type" value="Genomic_DNA"/>
</dbReference>
<feature type="region of interest" description="Disordered" evidence="1">
    <location>
        <begin position="128"/>
        <end position="154"/>
    </location>
</feature>
<accession>A0A485KFA8</accession>
<reference evidence="3" key="2">
    <citation type="submission" date="2019-06" db="EMBL/GenBank/DDBJ databases">
        <title>Genomics analysis of Aphanomyces spp. identifies a new class of oomycete effector associated with host adaptation.</title>
        <authorList>
            <person name="Gaulin E."/>
        </authorList>
    </citation>
    <scope>NUCLEOTIDE SEQUENCE</scope>
    <source>
        <strain evidence="3">CBS 578.67</strain>
    </source>
</reference>
<proteinExistence type="predicted"/>
<evidence type="ECO:0000313" key="5">
    <source>
        <dbReference type="Proteomes" id="UP000332933"/>
    </source>
</evidence>
<reference evidence="4 5" key="1">
    <citation type="submission" date="2019-03" db="EMBL/GenBank/DDBJ databases">
        <authorList>
            <person name="Gaulin E."/>
            <person name="Dumas B."/>
        </authorList>
    </citation>
    <scope>NUCLEOTIDE SEQUENCE [LARGE SCALE GENOMIC DNA]</scope>
    <source>
        <strain evidence="4">CBS 568.67</strain>
    </source>
</reference>
<sequence length="172" mass="17534">MVTRLVAVVALVTSIFHLALAALPPCNETLVSAVVASVALDTQRALATCAQSLDMTPAQYVALGPARTPAHCSTLVKSRDCEPYETALHAAMKAAFQPTACTALALSDAPITYDALVQGWCSHAEALGGASSSPPTRPQSAVVNVNTPRPSSASHSTLSTLLIAASALGLGL</sequence>
<feature type="signal peptide" evidence="2">
    <location>
        <begin position="1"/>
        <end position="21"/>
    </location>
</feature>
<gene>
    <name evidence="4" type="primary">Aste57867_5970</name>
    <name evidence="3" type="ORF">As57867_005956</name>
    <name evidence="4" type="ORF">ASTE57867_5970</name>
</gene>
<dbReference type="Proteomes" id="UP000332933">
    <property type="component" value="Unassembled WGS sequence"/>
</dbReference>
<feature type="compositionally biased region" description="Polar residues" evidence="1">
    <location>
        <begin position="130"/>
        <end position="150"/>
    </location>
</feature>
<evidence type="ECO:0000313" key="3">
    <source>
        <dbReference type="EMBL" id="KAF0709380.1"/>
    </source>
</evidence>
<evidence type="ECO:0000313" key="4">
    <source>
        <dbReference type="EMBL" id="VFT82987.1"/>
    </source>
</evidence>
<dbReference type="AlphaFoldDB" id="A0A485KFA8"/>
<organism evidence="4 5">
    <name type="scientific">Aphanomyces stellatus</name>
    <dbReference type="NCBI Taxonomy" id="120398"/>
    <lineage>
        <taxon>Eukaryota</taxon>
        <taxon>Sar</taxon>
        <taxon>Stramenopiles</taxon>
        <taxon>Oomycota</taxon>
        <taxon>Saprolegniomycetes</taxon>
        <taxon>Saprolegniales</taxon>
        <taxon>Verrucalvaceae</taxon>
        <taxon>Aphanomyces</taxon>
    </lineage>
</organism>
<keyword evidence="5" id="KW-1185">Reference proteome</keyword>
<evidence type="ECO:0000256" key="1">
    <source>
        <dbReference type="SAM" id="MobiDB-lite"/>
    </source>
</evidence>
<dbReference type="EMBL" id="VJMH01002279">
    <property type="protein sequence ID" value="KAF0709380.1"/>
    <property type="molecule type" value="Genomic_DNA"/>
</dbReference>